<feature type="compositionally biased region" description="Low complexity" evidence="1">
    <location>
        <begin position="85"/>
        <end position="126"/>
    </location>
</feature>
<feature type="compositionally biased region" description="Polar residues" evidence="1">
    <location>
        <begin position="17"/>
        <end position="28"/>
    </location>
</feature>
<sequence length="489" mass="54624">MSSLPEFANGQPLAGSQPASTDGGENSAGNNQPQSSSNTSSGLNPVPSENNQGNDGQNQGNVQQNQGNDGPMDTEETGSAGNDQPPSSSNTSSRVNNVPSDNNQGNNGQNEDNAQQNQGHSGQNQGFNLQPKTLLGKRSLESPQSQKSQGGNTGPFTPFGDHRIAKKPKFGHQECPIEDEELEAELPNQTTPAHMTTLGKVKMHGITHYVNQYKQNGRRIFRIQSIKDPSVSDASLMQFNHKDYQGKYAQKPWAEVRYVEGVCTFGTEDNHTDFLSQLDPENLDAFVTPNVVLIRIKWSNDNEVAYVNRDWWRHHYQPLDPGSKRRFATRLKEEHPDQDFDARAIRNAFKDSRLYRWAFKYEQLYYKGTNGDAPFSPEKRAKSLSPTMEQEIRNYREGTMPPSKKQSSSNIYQSIERTPAPESDYGDDVQSLHDSQSYQRSSRRPAATPGAPHLVDQNGSPRPQSGRMRNRRSQRSIFNQPNRVAVAAY</sequence>
<feature type="compositionally biased region" description="Polar residues" evidence="1">
    <location>
        <begin position="141"/>
        <end position="150"/>
    </location>
</feature>
<evidence type="ECO:0000256" key="1">
    <source>
        <dbReference type="SAM" id="MobiDB-lite"/>
    </source>
</evidence>
<name>A0A2K0UCA4_GIBNY</name>
<dbReference type="OrthoDB" id="5101015at2759"/>
<gene>
    <name evidence="2" type="ORF">FNYG_15505</name>
</gene>
<keyword evidence="3" id="KW-1185">Reference proteome</keyword>
<feature type="region of interest" description="Disordered" evidence="1">
    <location>
        <begin position="1"/>
        <end position="164"/>
    </location>
</feature>
<organism evidence="2 3">
    <name type="scientific">Gibberella nygamai</name>
    <name type="common">Bean root rot disease fungus</name>
    <name type="synonym">Fusarium nygamai</name>
    <dbReference type="NCBI Taxonomy" id="42673"/>
    <lineage>
        <taxon>Eukaryota</taxon>
        <taxon>Fungi</taxon>
        <taxon>Dikarya</taxon>
        <taxon>Ascomycota</taxon>
        <taxon>Pezizomycotina</taxon>
        <taxon>Sordariomycetes</taxon>
        <taxon>Hypocreomycetidae</taxon>
        <taxon>Hypocreales</taxon>
        <taxon>Nectriaceae</taxon>
        <taxon>Fusarium</taxon>
        <taxon>Fusarium fujikuroi species complex</taxon>
    </lineage>
</organism>
<reference evidence="2 3" key="1">
    <citation type="submission" date="2017-06" db="EMBL/GenBank/DDBJ databases">
        <title>Genome of Fusarium nygamai isolate CS10214.</title>
        <authorList>
            <person name="Gardiner D.M."/>
            <person name="Obanor F."/>
            <person name="Kazan K."/>
        </authorList>
    </citation>
    <scope>NUCLEOTIDE SEQUENCE [LARGE SCALE GENOMIC DNA]</scope>
    <source>
        <strain evidence="2 3">CS10214</strain>
    </source>
</reference>
<evidence type="ECO:0000313" key="2">
    <source>
        <dbReference type="EMBL" id="PNP55403.1"/>
    </source>
</evidence>
<evidence type="ECO:0000313" key="3">
    <source>
        <dbReference type="Proteomes" id="UP000236664"/>
    </source>
</evidence>
<feature type="compositionally biased region" description="Low complexity" evidence="1">
    <location>
        <begin position="29"/>
        <end position="70"/>
    </location>
</feature>
<accession>A0A2K0UCA4</accession>
<dbReference type="AlphaFoldDB" id="A0A2K0UCA4"/>
<proteinExistence type="predicted"/>
<dbReference type="EMBL" id="MTQA01000592">
    <property type="protein sequence ID" value="PNP55403.1"/>
    <property type="molecule type" value="Genomic_DNA"/>
</dbReference>
<feature type="region of interest" description="Disordered" evidence="1">
    <location>
        <begin position="418"/>
        <end position="489"/>
    </location>
</feature>
<comment type="caution">
    <text evidence="2">The sequence shown here is derived from an EMBL/GenBank/DDBJ whole genome shotgun (WGS) entry which is preliminary data.</text>
</comment>
<dbReference type="Proteomes" id="UP000236664">
    <property type="component" value="Unassembled WGS sequence"/>
</dbReference>
<protein>
    <submittedName>
        <fullName evidence="2">Uncharacterized protein</fullName>
    </submittedName>
</protein>